<evidence type="ECO:0000256" key="6">
    <source>
        <dbReference type="ARBA" id="ARBA00023310"/>
    </source>
</evidence>
<dbReference type="Proteomes" id="UP000078459">
    <property type="component" value="Unassembled WGS sequence"/>
</dbReference>
<keyword evidence="7" id="KW-0139">CF(1)</keyword>
<evidence type="ECO:0000256" key="1">
    <source>
        <dbReference type="ARBA" id="ARBA00004370"/>
    </source>
</evidence>
<evidence type="ECO:0000256" key="3">
    <source>
        <dbReference type="ARBA" id="ARBA00022781"/>
    </source>
</evidence>
<dbReference type="InterPro" id="IPR026015">
    <property type="entry name" value="ATP_synth_OSCP/delta_N_sf"/>
</dbReference>
<comment type="function">
    <text evidence="7">F(1)F(0) ATP synthase produces ATP from ADP in the presence of a proton or sodium gradient. F-type ATPases consist of two structural domains, F(1) containing the extramembraneous catalytic core and F(0) containing the membrane proton channel, linked together by a central stalk and a peripheral stalk. During catalysis, ATP synthesis in the catalytic domain of F(1) is coupled via a rotary mechanism of the central stalk subunits to proton translocation.</text>
</comment>
<keyword evidence="6 7" id="KW-0066">ATP synthesis</keyword>
<comment type="caution">
    <text evidence="8">The sequence shown here is derived from an EMBL/GenBank/DDBJ whole genome shotgun (WGS) entry which is preliminary data.</text>
</comment>
<keyword evidence="3 7" id="KW-0375">Hydrogen ion transport</keyword>
<dbReference type="NCBIfam" id="TIGR01145">
    <property type="entry name" value="ATP_synt_delta"/>
    <property type="match status" value="1"/>
</dbReference>
<accession>A0A179DHJ9</accession>
<dbReference type="HAMAP" id="MF_01416">
    <property type="entry name" value="ATP_synth_delta_bact"/>
    <property type="match status" value="1"/>
</dbReference>
<evidence type="ECO:0000256" key="4">
    <source>
        <dbReference type="ARBA" id="ARBA00023065"/>
    </source>
</evidence>
<evidence type="ECO:0000256" key="7">
    <source>
        <dbReference type="HAMAP-Rule" id="MF_01416"/>
    </source>
</evidence>
<reference evidence="8 9" key="1">
    <citation type="submission" date="2016-04" db="EMBL/GenBank/DDBJ databases">
        <authorList>
            <person name="Evans L.H."/>
            <person name="Alamgir A."/>
            <person name="Owens N."/>
            <person name="Weber N.D."/>
            <person name="Virtaneva K."/>
            <person name="Barbian K."/>
            <person name="Babar A."/>
            <person name="Rosenke K."/>
        </authorList>
    </citation>
    <scope>NUCLEOTIDE SEQUENCE [LARGE SCALE GENOMIC DNA]</scope>
    <source>
        <strain evidence="8 9">CCM 8644</strain>
    </source>
</reference>
<dbReference type="PRINTS" id="PR00125">
    <property type="entry name" value="ATPASEDELTA"/>
</dbReference>
<dbReference type="RefSeq" id="WP_068821738.1">
    <property type="nucleotide sequence ID" value="NZ_LWHJ01000022.1"/>
</dbReference>
<dbReference type="OrthoDB" id="9802471at2"/>
<keyword evidence="5 7" id="KW-0472">Membrane</keyword>
<comment type="subcellular location">
    <subcellularLocation>
        <location evidence="7">Cell membrane</location>
        <topology evidence="7">Peripheral membrane protein</topology>
    </subcellularLocation>
    <subcellularLocation>
        <location evidence="1">Membrane</location>
    </subcellularLocation>
</comment>
<dbReference type="PANTHER" id="PTHR11910">
    <property type="entry name" value="ATP SYNTHASE DELTA CHAIN"/>
    <property type="match status" value="1"/>
</dbReference>
<dbReference type="SUPFAM" id="SSF47928">
    <property type="entry name" value="N-terminal domain of the delta subunit of the F1F0-ATP synthase"/>
    <property type="match status" value="1"/>
</dbReference>
<comment type="similarity">
    <text evidence="7">Belongs to the ATPase delta chain family.</text>
</comment>
<dbReference type="GO" id="GO:0045259">
    <property type="term" value="C:proton-transporting ATP synthase complex"/>
    <property type="evidence" value="ECO:0007669"/>
    <property type="project" value="UniProtKB-KW"/>
</dbReference>
<evidence type="ECO:0000256" key="2">
    <source>
        <dbReference type="ARBA" id="ARBA00022448"/>
    </source>
</evidence>
<dbReference type="STRING" id="1826909.A5893_06015"/>
<dbReference type="GO" id="GO:0046933">
    <property type="term" value="F:proton-transporting ATP synthase activity, rotational mechanism"/>
    <property type="evidence" value="ECO:0007669"/>
    <property type="project" value="UniProtKB-UniRule"/>
</dbReference>
<keyword evidence="2 7" id="KW-0813">Transport</keyword>
<keyword evidence="4 7" id="KW-0406">Ion transport</keyword>
<dbReference type="AlphaFoldDB" id="A0A179DHJ9"/>
<reference evidence="8 9" key="2">
    <citation type="submission" date="2016-06" db="EMBL/GenBank/DDBJ databases">
        <title>Pedobacter psychrophilus sp. nov., isolated from Antarctic fragmentary rock.</title>
        <authorList>
            <person name="Svec P."/>
        </authorList>
    </citation>
    <scope>NUCLEOTIDE SEQUENCE [LARGE SCALE GENOMIC DNA]</scope>
    <source>
        <strain evidence="8 9">CCM 8644</strain>
    </source>
</reference>
<organism evidence="8 9">
    <name type="scientific">Pedobacter psychrophilus</name>
    <dbReference type="NCBI Taxonomy" id="1826909"/>
    <lineage>
        <taxon>Bacteria</taxon>
        <taxon>Pseudomonadati</taxon>
        <taxon>Bacteroidota</taxon>
        <taxon>Sphingobacteriia</taxon>
        <taxon>Sphingobacteriales</taxon>
        <taxon>Sphingobacteriaceae</taxon>
        <taxon>Pedobacter</taxon>
    </lineage>
</organism>
<keyword evidence="9" id="KW-1185">Reference proteome</keyword>
<gene>
    <name evidence="7" type="primary">atpH</name>
    <name evidence="8" type="ORF">A5893_06015</name>
</gene>
<keyword evidence="7" id="KW-1003">Cell membrane</keyword>
<dbReference type="EMBL" id="LWHJ01000022">
    <property type="protein sequence ID" value="OAQ40501.1"/>
    <property type="molecule type" value="Genomic_DNA"/>
</dbReference>
<name>A0A179DHJ9_9SPHI</name>
<comment type="function">
    <text evidence="7">This protein is part of the stalk that links CF(0) to CF(1). It either transmits conformational changes from CF(0) to CF(1) or is implicated in proton conduction.</text>
</comment>
<proteinExistence type="inferred from homology"/>
<evidence type="ECO:0000313" key="8">
    <source>
        <dbReference type="EMBL" id="OAQ40501.1"/>
    </source>
</evidence>
<evidence type="ECO:0000256" key="5">
    <source>
        <dbReference type="ARBA" id="ARBA00023136"/>
    </source>
</evidence>
<dbReference type="InterPro" id="IPR000711">
    <property type="entry name" value="ATPase_OSCP/dsu"/>
</dbReference>
<protein>
    <recommendedName>
        <fullName evidence="7">ATP synthase subunit delta</fullName>
    </recommendedName>
    <alternativeName>
        <fullName evidence="7">ATP synthase F(1) sector subunit delta</fullName>
    </alternativeName>
    <alternativeName>
        <fullName evidence="7">F-type ATPase subunit delta</fullName>
        <shortName evidence="7">F-ATPase subunit delta</shortName>
    </alternativeName>
</protein>
<dbReference type="Pfam" id="PF00213">
    <property type="entry name" value="OSCP"/>
    <property type="match status" value="1"/>
</dbReference>
<evidence type="ECO:0000313" key="9">
    <source>
        <dbReference type="Proteomes" id="UP000078459"/>
    </source>
</evidence>
<dbReference type="Gene3D" id="1.10.520.20">
    <property type="entry name" value="N-terminal domain of the delta subunit of the F1F0-ATP synthase"/>
    <property type="match status" value="1"/>
</dbReference>
<dbReference type="GO" id="GO:0005886">
    <property type="term" value="C:plasma membrane"/>
    <property type="evidence" value="ECO:0007669"/>
    <property type="project" value="UniProtKB-SubCell"/>
</dbReference>
<sequence length="182" mass="20046">MSEIKVASRYAKSLLDLALEQKALEEIKGDMQLFVDTLKKNPELQAVVKNPIIPLGKKNAILKAIFGDKMHKITSAFLKIVIDKGRAEIIYGVAKEFLREYNIYKNIVTAKIISAAPLSDEARNEIINKVKAVTGGEVKLKESVDADLIGGFILTVGDKQFDTSIAASLARVKKEFSKKIIA</sequence>